<evidence type="ECO:0000313" key="2">
    <source>
        <dbReference type="Proteomes" id="UP000699042"/>
    </source>
</evidence>
<proteinExistence type="predicted"/>
<name>A0A9P7R298_9PEZI</name>
<gene>
    <name evidence="1" type="ORF">JMJ77_010809</name>
</gene>
<protein>
    <submittedName>
        <fullName evidence="1">Uncharacterized protein</fullName>
    </submittedName>
</protein>
<comment type="caution">
    <text evidence="1">The sequence shown here is derived from an EMBL/GenBank/DDBJ whole genome shotgun (WGS) entry which is preliminary data.</text>
</comment>
<keyword evidence="2" id="KW-1185">Reference proteome</keyword>
<reference evidence="1" key="1">
    <citation type="submission" date="2021-05" db="EMBL/GenBank/DDBJ databases">
        <title>Comparative genomics of three Colletotrichum scovillei strains and genetic complementation revealed genes involved fungal growth and virulence on chili pepper.</title>
        <authorList>
            <person name="Hsieh D.-K."/>
            <person name="Chuang S.-C."/>
            <person name="Chen C.-Y."/>
            <person name="Chao Y.-T."/>
            <person name="Lu M.-Y.J."/>
            <person name="Lee M.-H."/>
            <person name="Shih M.-C."/>
        </authorList>
    </citation>
    <scope>NUCLEOTIDE SEQUENCE</scope>
    <source>
        <strain evidence="1">Coll-153</strain>
    </source>
</reference>
<dbReference type="Proteomes" id="UP000699042">
    <property type="component" value="Unassembled WGS sequence"/>
</dbReference>
<accession>A0A9P7R298</accession>
<dbReference type="AlphaFoldDB" id="A0A9P7R298"/>
<sequence length="150" mass="17350">MSQIDGGLDFNYPARNKILYQEQTEVGYVDGDGKAVFNEAYREDGPQLFTGEVLKLCAGHFLKNCILPGSTYFTAGVTLEGRARLRCMREWPWKECKRTLGEYKSWRYRYTVEGTITFHGRIQPIGREDLEETAQDAQTSQYETQVVEMW</sequence>
<dbReference type="EMBL" id="JAESDN010000007">
    <property type="protein sequence ID" value="KAG7047457.1"/>
    <property type="molecule type" value="Genomic_DNA"/>
</dbReference>
<organism evidence="1 2">
    <name type="scientific">Colletotrichum scovillei</name>
    <dbReference type="NCBI Taxonomy" id="1209932"/>
    <lineage>
        <taxon>Eukaryota</taxon>
        <taxon>Fungi</taxon>
        <taxon>Dikarya</taxon>
        <taxon>Ascomycota</taxon>
        <taxon>Pezizomycotina</taxon>
        <taxon>Sordariomycetes</taxon>
        <taxon>Hypocreomycetidae</taxon>
        <taxon>Glomerellales</taxon>
        <taxon>Glomerellaceae</taxon>
        <taxon>Colletotrichum</taxon>
        <taxon>Colletotrichum acutatum species complex</taxon>
    </lineage>
</organism>
<evidence type="ECO:0000313" key="1">
    <source>
        <dbReference type="EMBL" id="KAG7047457.1"/>
    </source>
</evidence>